<organism evidence="1 2">
    <name type="scientific">Candidatus Nitrosarchaeum limnium BG20</name>
    <dbReference type="NCBI Taxonomy" id="859192"/>
    <lineage>
        <taxon>Archaea</taxon>
        <taxon>Nitrososphaerota</taxon>
        <taxon>Nitrososphaeria</taxon>
        <taxon>Nitrosopumilales</taxon>
        <taxon>Nitrosopumilaceae</taxon>
        <taxon>Nitrosarchaeum</taxon>
    </lineage>
</organism>
<reference evidence="1 2" key="1">
    <citation type="journal article" date="2012" name="J. Bacteriol.">
        <title>Genome Sequence of "Candidatus Nitrosoarchaeum limnia" BG20, a Low-Salinity Ammonia-Oxidizing Archaeon from the San Francisco Bay Estuary.</title>
        <authorList>
            <person name="Mosier A.C."/>
            <person name="Allen E.E."/>
            <person name="Kim M."/>
            <person name="Ferriera S."/>
            <person name="Francis C.A."/>
        </authorList>
    </citation>
    <scope>NUCLEOTIDE SEQUENCE [LARGE SCALE GENOMIC DNA]</scope>
    <source>
        <strain evidence="1 2">BG20</strain>
    </source>
</reference>
<gene>
    <name evidence="1" type="ORF">BG20_I1332</name>
</gene>
<evidence type="ECO:0000313" key="2">
    <source>
        <dbReference type="Proteomes" id="UP000014065"/>
    </source>
</evidence>
<name>S2E727_9ARCH</name>
<keyword evidence="2" id="KW-1185">Reference proteome</keyword>
<evidence type="ECO:0000313" key="1">
    <source>
        <dbReference type="EMBL" id="EPA05271.1"/>
    </source>
</evidence>
<sequence length="68" mass="8160">MGFVFTIKLTGYPHQKNMKVDKKDAPYVQFLLKPQIFDVLAVTRYLEENQDQTKNYVQWKFLSDNIKF</sequence>
<dbReference type="Proteomes" id="UP000014065">
    <property type="component" value="Unassembled WGS sequence"/>
</dbReference>
<dbReference type="AlphaFoldDB" id="S2E727"/>
<dbReference type="EMBL" id="AHJG01000195">
    <property type="protein sequence ID" value="EPA05271.1"/>
    <property type="molecule type" value="Genomic_DNA"/>
</dbReference>
<protein>
    <submittedName>
        <fullName evidence="1">Uncharacterized protein</fullName>
    </submittedName>
</protein>
<proteinExistence type="predicted"/>
<comment type="caution">
    <text evidence="1">The sequence shown here is derived from an EMBL/GenBank/DDBJ whole genome shotgun (WGS) entry which is preliminary data.</text>
</comment>
<accession>S2E727</accession>